<comment type="subcellular location">
    <subcellularLocation>
        <location evidence="5">Cytoplasm</location>
    </subcellularLocation>
</comment>
<keyword evidence="12" id="KW-1185">Reference proteome</keyword>
<dbReference type="InterPro" id="IPR028939">
    <property type="entry name" value="P5C_Rdtase_cat_N"/>
</dbReference>
<comment type="function">
    <text evidence="4 5">Catalyzes the reduction of 1-pyrroline-5-carboxylate (PCA) to L-proline.</text>
</comment>
<dbReference type="FunFam" id="1.10.3730.10:FF:000001">
    <property type="entry name" value="Pyrroline-5-carboxylate reductase"/>
    <property type="match status" value="1"/>
</dbReference>
<dbReference type="GO" id="GO:0005737">
    <property type="term" value="C:cytoplasm"/>
    <property type="evidence" value="ECO:0007669"/>
    <property type="project" value="UniProtKB-SubCell"/>
</dbReference>
<evidence type="ECO:0000256" key="8">
    <source>
        <dbReference type="RuleBase" id="RU003903"/>
    </source>
</evidence>
<feature type="binding site" evidence="7">
    <location>
        <begin position="5"/>
        <end position="10"/>
    </location>
    <ligand>
        <name>NADP(+)</name>
        <dbReference type="ChEBI" id="CHEBI:58349"/>
    </ligand>
</feature>
<dbReference type="InterPro" id="IPR000304">
    <property type="entry name" value="Pyrroline-COOH_reductase"/>
</dbReference>
<feature type="domain" description="Pyrroline-5-carboxylate reductase dimerisation" evidence="10">
    <location>
        <begin position="156"/>
        <end position="260"/>
    </location>
</feature>
<keyword evidence="5 8" id="KW-0641">Proline biosynthesis</keyword>
<proteinExistence type="inferred from homology"/>
<dbReference type="UniPathway" id="UPA00098">
    <property type="reaction ID" value="UER00361"/>
</dbReference>
<keyword evidence="5 8" id="KW-0028">Amino-acid biosynthesis</keyword>
<evidence type="ECO:0000313" key="12">
    <source>
        <dbReference type="Proteomes" id="UP000237846"/>
    </source>
</evidence>
<evidence type="ECO:0000259" key="9">
    <source>
        <dbReference type="Pfam" id="PF03807"/>
    </source>
</evidence>
<dbReference type="PROSITE" id="PS00521">
    <property type="entry name" value="P5CR"/>
    <property type="match status" value="1"/>
</dbReference>
<keyword evidence="2 5" id="KW-0521">NADP</keyword>
<dbReference type="Gene3D" id="1.10.3730.10">
    <property type="entry name" value="ProC C-terminal domain-like"/>
    <property type="match status" value="1"/>
</dbReference>
<dbReference type="OrthoDB" id="9805754at2"/>
<dbReference type="InterPro" id="IPR029036">
    <property type="entry name" value="P5CR_dimer"/>
</dbReference>
<evidence type="ECO:0000256" key="3">
    <source>
        <dbReference type="ARBA" id="ARBA00023002"/>
    </source>
</evidence>
<accession>A0A2T0Q7S1</accession>
<dbReference type="Pfam" id="PF14748">
    <property type="entry name" value="P5CR_dimer"/>
    <property type="match status" value="1"/>
</dbReference>
<evidence type="ECO:0000256" key="2">
    <source>
        <dbReference type="ARBA" id="ARBA00022857"/>
    </source>
</evidence>
<dbReference type="InterPro" id="IPR053790">
    <property type="entry name" value="P5CR-like_CS"/>
</dbReference>
<comment type="pathway">
    <text evidence="5 8">Amino-acid biosynthesis; L-proline biosynthesis; L-proline from L-glutamate 5-semialdehyde: step 1/1.</text>
</comment>
<evidence type="ECO:0000256" key="7">
    <source>
        <dbReference type="PIRSR" id="PIRSR000193-1"/>
    </source>
</evidence>
<feature type="domain" description="Pyrroline-5-carboxylate reductase catalytic N-terminal" evidence="9">
    <location>
        <begin position="2"/>
        <end position="94"/>
    </location>
</feature>
<evidence type="ECO:0000256" key="6">
    <source>
        <dbReference type="NCBIfam" id="TIGR00112"/>
    </source>
</evidence>
<dbReference type="RefSeq" id="WP_106244865.1">
    <property type="nucleotide sequence ID" value="NZ_PVZC01000003.1"/>
</dbReference>
<evidence type="ECO:0000259" key="10">
    <source>
        <dbReference type="Pfam" id="PF14748"/>
    </source>
</evidence>
<organism evidence="11 12">
    <name type="scientific">Allonocardiopsis opalescens</name>
    <dbReference type="NCBI Taxonomy" id="1144618"/>
    <lineage>
        <taxon>Bacteria</taxon>
        <taxon>Bacillati</taxon>
        <taxon>Actinomycetota</taxon>
        <taxon>Actinomycetes</taxon>
        <taxon>Streptosporangiales</taxon>
        <taxon>Allonocardiopsis</taxon>
    </lineage>
</organism>
<dbReference type="GO" id="GO:0055129">
    <property type="term" value="P:L-proline biosynthetic process"/>
    <property type="evidence" value="ECO:0007669"/>
    <property type="project" value="UniProtKB-UniRule"/>
</dbReference>
<dbReference type="GO" id="GO:0004735">
    <property type="term" value="F:pyrroline-5-carboxylate reductase activity"/>
    <property type="evidence" value="ECO:0007669"/>
    <property type="project" value="UniProtKB-UniRule"/>
</dbReference>
<dbReference type="PANTHER" id="PTHR11645:SF0">
    <property type="entry name" value="PYRROLINE-5-CARBOXYLATE REDUCTASE 3"/>
    <property type="match status" value="1"/>
</dbReference>
<evidence type="ECO:0000256" key="4">
    <source>
        <dbReference type="ARBA" id="ARBA00058118"/>
    </source>
</evidence>
<evidence type="ECO:0000256" key="5">
    <source>
        <dbReference type="HAMAP-Rule" id="MF_01925"/>
    </source>
</evidence>
<dbReference type="PANTHER" id="PTHR11645">
    <property type="entry name" value="PYRROLINE-5-CARBOXYLATE REDUCTASE"/>
    <property type="match status" value="1"/>
</dbReference>
<keyword evidence="5" id="KW-0963">Cytoplasm</keyword>
<dbReference type="AlphaFoldDB" id="A0A2T0Q7S1"/>
<dbReference type="PIRSF" id="PIRSF000193">
    <property type="entry name" value="Pyrrol-5-carb_rd"/>
    <property type="match status" value="1"/>
</dbReference>
<reference evidence="11 12" key="1">
    <citation type="submission" date="2018-03" db="EMBL/GenBank/DDBJ databases">
        <title>Genomic Encyclopedia of Archaeal and Bacterial Type Strains, Phase II (KMG-II): from individual species to whole genera.</title>
        <authorList>
            <person name="Goeker M."/>
        </authorList>
    </citation>
    <scope>NUCLEOTIDE SEQUENCE [LARGE SCALE GENOMIC DNA]</scope>
    <source>
        <strain evidence="11 12">DSM 45601</strain>
    </source>
</reference>
<protein>
    <recommendedName>
        <fullName evidence="5 6">Pyrroline-5-carboxylate reductase</fullName>
        <shortName evidence="5">P5C reductase</shortName>
        <shortName evidence="5">P5CR</shortName>
        <ecNumber evidence="5 6">1.5.1.2</ecNumber>
    </recommendedName>
    <alternativeName>
        <fullName evidence="5">PCA reductase</fullName>
    </alternativeName>
</protein>
<dbReference type="EMBL" id="PVZC01000003">
    <property type="protein sequence ID" value="PRX99869.1"/>
    <property type="molecule type" value="Genomic_DNA"/>
</dbReference>
<evidence type="ECO:0000256" key="1">
    <source>
        <dbReference type="ARBA" id="ARBA00005525"/>
    </source>
</evidence>
<dbReference type="EC" id="1.5.1.2" evidence="5 6"/>
<name>A0A2T0Q7S1_9ACTN</name>
<dbReference type="Proteomes" id="UP000237846">
    <property type="component" value="Unassembled WGS sequence"/>
</dbReference>
<dbReference type="HAMAP" id="MF_01925">
    <property type="entry name" value="P5C_reductase"/>
    <property type="match status" value="1"/>
</dbReference>
<dbReference type="Gene3D" id="3.40.50.720">
    <property type="entry name" value="NAD(P)-binding Rossmann-like Domain"/>
    <property type="match status" value="1"/>
</dbReference>
<comment type="similarity">
    <text evidence="1 5 8">Belongs to the pyrroline-5-carboxylate reductase family.</text>
</comment>
<keyword evidence="3 5" id="KW-0560">Oxidoreductase</keyword>
<dbReference type="InterPro" id="IPR036291">
    <property type="entry name" value="NAD(P)-bd_dom_sf"/>
</dbReference>
<comment type="catalytic activity">
    <reaction evidence="5 8">
        <text>L-proline + NADP(+) = (S)-1-pyrroline-5-carboxylate + NADPH + 2 H(+)</text>
        <dbReference type="Rhea" id="RHEA:14109"/>
        <dbReference type="ChEBI" id="CHEBI:15378"/>
        <dbReference type="ChEBI" id="CHEBI:17388"/>
        <dbReference type="ChEBI" id="CHEBI:57783"/>
        <dbReference type="ChEBI" id="CHEBI:58349"/>
        <dbReference type="ChEBI" id="CHEBI:60039"/>
        <dbReference type="EC" id="1.5.1.2"/>
    </reaction>
</comment>
<comment type="catalytic activity">
    <reaction evidence="5">
        <text>L-proline + NAD(+) = (S)-1-pyrroline-5-carboxylate + NADH + 2 H(+)</text>
        <dbReference type="Rhea" id="RHEA:14105"/>
        <dbReference type="ChEBI" id="CHEBI:15378"/>
        <dbReference type="ChEBI" id="CHEBI:17388"/>
        <dbReference type="ChEBI" id="CHEBI:57540"/>
        <dbReference type="ChEBI" id="CHEBI:57945"/>
        <dbReference type="ChEBI" id="CHEBI:60039"/>
        <dbReference type="EC" id="1.5.1.2"/>
    </reaction>
</comment>
<dbReference type="NCBIfam" id="TIGR00112">
    <property type="entry name" value="proC"/>
    <property type="match status" value="1"/>
</dbReference>
<dbReference type="Pfam" id="PF03807">
    <property type="entry name" value="F420_oxidored"/>
    <property type="match status" value="1"/>
</dbReference>
<feature type="binding site" evidence="7">
    <location>
        <position position="52"/>
    </location>
    <ligand>
        <name>NADPH</name>
        <dbReference type="ChEBI" id="CHEBI:57783"/>
    </ligand>
</feature>
<dbReference type="SUPFAM" id="SSF48179">
    <property type="entry name" value="6-phosphogluconate dehydrogenase C-terminal domain-like"/>
    <property type="match status" value="1"/>
</dbReference>
<evidence type="ECO:0000313" key="11">
    <source>
        <dbReference type="EMBL" id="PRX99869.1"/>
    </source>
</evidence>
<comment type="caution">
    <text evidence="11">The sequence shown here is derived from an EMBL/GenBank/DDBJ whole genome shotgun (WGS) entry which is preliminary data.</text>
</comment>
<dbReference type="InterPro" id="IPR008927">
    <property type="entry name" value="6-PGluconate_DH-like_C_sf"/>
</dbReference>
<feature type="binding site" evidence="7">
    <location>
        <begin position="65"/>
        <end position="68"/>
    </location>
    <ligand>
        <name>NADP(+)</name>
        <dbReference type="ChEBI" id="CHEBI:58349"/>
    </ligand>
</feature>
<dbReference type="SUPFAM" id="SSF51735">
    <property type="entry name" value="NAD(P)-binding Rossmann-fold domains"/>
    <property type="match status" value="1"/>
</dbReference>
<sequence>MIAILGAGKMGEALLSGLLRSGHDPADVVVSDARPERCAELLESYGVKALANTEAAAAAETLLLAVKPQDMPALLAEIAPHAGAVRLAISIAAGVRTATIEEWLPATPVVRVMPNTPMLVGQGASVISAGSHATEEHLVQTEELLRAVSTVTRVPERHQDAATALSGSGPAYVYYLAESMIDAGVTMGLPRATARELTLQTLTGAATLMRDSGEHPAVLREAVTSPGGTTAAAVAELERRGVRSAVLDAIVKARDRGAELAGE</sequence>
<gene>
    <name evidence="5" type="primary">proC</name>
    <name evidence="11" type="ORF">CLV72_103476</name>
</gene>